<accession>E5AA32</accession>
<dbReference type="GO" id="GO:0043829">
    <property type="term" value="F:tRNA-specific adenosine-37 deaminase activity"/>
    <property type="evidence" value="ECO:0007669"/>
    <property type="project" value="TreeGrafter"/>
</dbReference>
<dbReference type="Proteomes" id="UP000002668">
    <property type="component" value="Genome"/>
</dbReference>
<dbReference type="VEuPathDB" id="FungiDB:LEMA_uP016530.1"/>
<organism evidence="2">
    <name type="scientific">Leptosphaeria maculans (strain JN3 / isolate v23.1.3 / race Av1-4-5-6-7-8)</name>
    <name type="common">Blackleg fungus</name>
    <name type="synonym">Phoma lingam</name>
    <dbReference type="NCBI Taxonomy" id="985895"/>
    <lineage>
        <taxon>Eukaryota</taxon>
        <taxon>Fungi</taxon>
        <taxon>Dikarya</taxon>
        <taxon>Ascomycota</taxon>
        <taxon>Pezizomycotina</taxon>
        <taxon>Dothideomycetes</taxon>
        <taxon>Pleosporomycetidae</taxon>
        <taxon>Pleosporales</taxon>
        <taxon>Pleosporineae</taxon>
        <taxon>Leptosphaeriaceae</taxon>
        <taxon>Plenodomus</taxon>
        <taxon>Plenodomus lingam/Leptosphaeria maculans species complex</taxon>
    </lineage>
</organism>
<dbReference type="OMA" id="NHFLAHA"/>
<gene>
    <name evidence="1" type="ORF">LEMA_uP016530.1</name>
</gene>
<dbReference type="eggNOG" id="ENOG502R241">
    <property type="taxonomic scope" value="Eukaryota"/>
</dbReference>
<dbReference type="GO" id="GO:0002100">
    <property type="term" value="P:tRNA wobble adenosine to inosine editing"/>
    <property type="evidence" value="ECO:0007669"/>
    <property type="project" value="InterPro"/>
</dbReference>
<keyword evidence="2" id="KW-1185">Reference proteome</keyword>
<dbReference type="HOGENOM" id="CLU_2671524_0_0_1"/>
<protein>
    <submittedName>
        <fullName evidence="1">Predicted protein</fullName>
    </submittedName>
</protein>
<dbReference type="OrthoDB" id="10268011at2759"/>
<reference evidence="2" key="1">
    <citation type="journal article" date="2011" name="Nat. Commun.">
        <title>Effector diversification within compartments of the Leptosphaeria maculans genome affected by Repeat-Induced Point mutations.</title>
        <authorList>
            <person name="Rouxel T."/>
            <person name="Grandaubert J."/>
            <person name="Hane J.K."/>
            <person name="Hoede C."/>
            <person name="van de Wouw A.P."/>
            <person name="Couloux A."/>
            <person name="Dominguez V."/>
            <person name="Anthouard V."/>
            <person name="Bally P."/>
            <person name="Bourras S."/>
            <person name="Cozijnsen A.J."/>
            <person name="Ciuffetti L.M."/>
            <person name="Degrave A."/>
            <person name="Dilmaghani A."/>
            <person name="Duret L."/>
            <person name="Fudal I."/>
            <person name="Goodwin S.B."/>
            <person name="Gout L."/>
            <person name="Glaser N."/>
            <person name="Linglin J."/>
            <person name="Kema G.H.J."/>
            <person name="Lapalu N."/>
            <person name="Lawrence C.B."/>
            <person name="May K."/>
            <person name="Meyer M."/>
            <person name="Ollivier B."/>
            <person name="Poulain J."/>
            <person name="Schoch C.L."/>
            <person name="Simon A."/>
            <person name="Spatafora J.W."/>
            <person name="Stachowiak A."/>
            <person name="Turgeon B.G."/>
            <person name="Tyler B.M."/>
            <person name="Vincent D."/>
            <person name="Weissenbach J."/>
            <person name="Amselem J."/>
            <person name="Quesneville H."/>
            <person name="Oliver R.P."/>
            <person name="Wincker P."/>
            <person name="Balesdent M.-H."/>
            <person name="Howlett B.J."/>
        </authorList>
    </citation>
    <scope>NUCLEOTIDE SEQUENCE [LARGE SCALE GENOMIC DNA]</scope>
    <source>
        <strain evidence="2">JN3 / isolate v23.1.3 / race Av1-4-5-6-7-8</strain>
    </source>
</reference>
<dbReference type="InParanoid" id="E5AA32"/>
<name>E5AA32_LEPMJ</name>
<dbReference type="EMBL" id="FP929138">
    <property type="protein sequence ID" value="CBY00523.1"/>
    <property type="molecule type" value="Genomic_DNA"/>
</dbReference>
<evidence type="ECO:0000313" key="2">
    <source>
        <dbReference type="Proteomes" id="UP000002668"/>
    </source>
</evidence>
<dbReference type="AlphaFoldDB" id="E5AA32"/>
<evidence type="ECO:0000313" key="1">
    <source>
        <dbReference type="EMBL" id="CBY00523.1"/>
    </source>
</evidence>
<proteinExistence type="predicted"/>
<dbReference type="PANTHER" id="PTHR47803:SF1">
    <property type="entry name" value="TRNA-SPECIFIC ADENOSINE DEAMINASE 1"/>
    <property type="match status" value="1"/>
</dbReference>
<dbReference type="PANTHER" id="PTHR47803">
    <property type="entry name" value="TRNA-SPECIFIC ADENOSINE DEAMINASE 1"/>
    <property type="match status" value="1"/>
</dbReference>
<dbReference type="InterPro" id="IPR042935">
    <property type="entry name" value="Tad1"/>
</dbReference>
<sequence length="75" mass="8036">MPKTTTPAADSDPYPDAIADCVLTAFDQLPEKRKPRERGDGLREWVPLAGIVVSQGTYTIAHVILAAVPSLTLCS</sequence>